<evidence type="ECO:0000313" key="2">
    <source>
        <dbReference type="EMBL" id="UWM54126.1"/>
    </source>
</evidence>
<protein>
    <submittedName>
        <fullName evidence="2">Uncharacterized protein</fullName>
    </submittedName>
</protein>
<organism evidence="2 3">
    <name type="scientific">Salinirubellus salinus</name>
    <dbReference type="NCBI Taxonomy" id="1364945"/>
    <lineage>
        <taxon>Archaea</taxon>
        <taxon>Methanobacteriati</taxon>
        <taxon>Methanobacteriota</taxon>
        <taxon>Stenosarchaea group</taxon>
        <taxon>Halobacteria</taxon>
        <taxon>Halobacteriales</taxon>
        <taxon>Natronomonadaceae</taxon>
        <taxon>Salinirubellus</taxon>
    </lineage>
</organism>
<sequence length="96" mass="11014">MTTFDAMPTSAEIAYEGATPPSESEMSKMKHKMVRDVQIERKKRLGTGFINGTELLELEGAETFEACLRWYNRAMFESMTDDMQNKAEEAFERAHL</sequence>
<dbReference type="AlphaFoldDB" id="A0A9E7R1P9"/>
<dbReference type="KEGG" id="ssai:N0B31_18665"/>
<feature type="region of interest" description="Disordered" evidence="1">
    <location>
        <begin position="1"/>
        <end position="32"/>
    </location>
</feature>
<keyword evidence="3" id="KW-1185">Reference proteome</keyword>
<proteinExistence type="predicted"/>
<dbReference type="GeneID" id="74944489"/>
<dbReference type="EMBL" id="CP104003">
    <property type="protein sequence ID" value="UWM54126.1"/>
    <property type="molecule type" value="Genomic_DNA"/>
</dbReference>
<evidence type="ECO:0000256" key="1">
    <source>
        <dbReference type="SAM" id="MobiDB-lite"/>
    </source>
</evidence>
<dbReference type="Proteomes" id="UP001057580">
    <property type="component" value="Chromosome"/>
</dbReference>
<name>A0A9E7R1P9_9EURY</name>
<reference evidence="2" key="1">
    <citation type="submission" date="2022-09" db="EMBL/GenBank/DDBJ databases">
        <title>Diverse halophilic archaea isolated from saline environments.</title>
        <authorList>
            <person name="Cui H.-L."/>
        </authorList>
    </citation>
    <scope>NUCLEOTIDE SEQUENCE</scope>
    <source>
        <strain evidence="2">ZS-35-S2</strain>
    </source>
</reference>
<dbReference type="RefSeq" id="WP_260593120.1">
    <property type="nucleotide sequence ID" value="NZ_CP104003.1"/>
</dbReference>
<evidence type="ECO:0000313" key="3">
    <source>
        <dbReference type="Proteomes" id="UP001057580"/>
    </source>
</evidence>
<gene>
    <name evidence="2" type="ORF">N0B31_18665</name>
</gene>
<accession>A0A9E7R1P9</accession>